<protein>
    <recommendedName>
        <fullName evidence="3">F-box domain-containing protein</fullName>
    </recommendedName>
</protein>
<name>A0A137P037_CONC2</name>
<keyword evidence="2" id="KW-1185">Reference proteome</keyword>
<dbReference type="SUPFAM" id="SSF52058">
    <property type="entry name" value="L domain-like"/>
    <property type="match status" value="1"/>
</dbReference>
<evidence type="ECO:0000313" key="1">
    <source>
        <dbReference type="EMBL" id="KXN68415.1"/>
    </source>
</evidence>
<organism evidence="1 2">
    <name type="scientific">Conidiobolus coronatus (strain ATCC 28846 / CBS 209.66 / NRRL 28638)</name>
    <name type="common">Delacroixia coronata</name>
    <dbReference type="NCBI Taxonomy" id="796925"/>
    <lineage>
        <taxon>Eukaryota</taxon>
        <taxon>Fungi</taxon>
        <taxon>Fungi incertae sedis</taxon>
        <taxon>Zoopagomycota</taxon>
        <taxon>Entomophthoromycotina</taxon>
        <taxon>Entomophthoromycetes</taxon>
        <taxon>Entomophthorales</taxon>
        <taxon>Ancylistaceae</taxon>
        <taxon>Conidiobolus</taxon>
    </lineage>
</organism>
<gene>
    <name evidence="1" type="ORF">CONCODRAFT_72259</name>
</gene>
<dbReference type="InterPro" id="IPR032675">
    <property type="entry name" value="LRR_dom_sf"/>
</dbReference>
<evidence type="ECO:0008006" key="3">
    <source>
        <dbReference type="Google" id="ProtNLM"/>
    </source>
</evidence>
<dbReference type="AlphaFoldDB" id="A0A137P037"/>
<proteinExistence type="predicted"/>
<dbReference type="Proteomes" id="UP000070444">
    <property type="component" value="Unassembled WGS sequence"/>
</dbReference>
<evidence type="ECO:0000313" key="2">
    <source>
        <dbReference type="Proteomes" id="UP000070444"/>
    </source>
</evidence>
<dbReference type="Gene3D" id="3.80.10.10">
    <property type="entry name" value="Ribonuclease Inhibitor"/>
    <property type="match status" value="1"/>
</dbReference>
<accession>A0A137P037</accession>
<dbReference type="EMBL" id="KQ964577">
    <property type="protein sequence ID" value="KXN68415.1"/>
    <property type="molecule type" value="Genomic_DNA"/>
</dbReference>
<sequence>MNCEKFLFILKLKEVTNYLPAPDITELALTCHIINTLLKPILSKYFIISITKYDAHSQTGQNTIGFENEANQYLKKNSNNLKVLKIVKSPSYYKIHLDWGELSNLTTATFTGTFKLTELNKLITSSRSLKTLSLLRITVTDDESKANNPSYVKLPQALISLNIDSFMWIMGDLNPYSASKHSELGNYLFGRELRLPNLKSLSCIQFSRDQKNLLNFLLIKSPSLTKLETRFDTINQITYELLNIRCSSLSSLMLKFNGELSITEETLDSYKYAEDVDLLSLFENVCNNLIHVYLACKSCPNLTELSLQTNFIDVTNLSQVLPLLPQIEKLALINYFNGIDIKDLQFSNSTIKHLILNKLDTVNLCNLIRHVENWTQLKHISIESSEEGKAVDIEGDSKLESSSKPWRYFVFSNSIQLWLQ</sequence>
<reference evidence="1 2" key="1">
    <citation type="journal article" date="2015" name="Genome Biol. Evol.">
        <title>Phylogenomic analyses indicate that early fungi evolved digesting cell walls of algal ancestors of land plants.</title>
        <authorList>
            <person name="Chang Y."/>
            <person name="Wang S."/>
            <person name="Sekimoto S."/>
            <person name="Aerts A.L."/>
            <person name="Choi C."/>
            <person name="Clum A."/>
            <person name="LaButti K.M."/>
            <person name="Lindquist E.A."/>
            <person name="Yee Ngan C."/>
            <person name="Ohm R.A."/>
            <person name="Salamov A.A."/>
            <person name="Grigoriev I.V."/>
            <person name="Spatafora J.W."/>
            <person name="Berbee M.L."/>
        </authorList>
    </citation>
    <scope>NUCLEOTIDE SEQUENCE [LARGE SCALE GENOMIC DNA]</scope>
    <source>
        <strain evidence="1 2">NRRL 28638</strain>
    </source>
</reference>